<organism evidence="2 3">
    <name type="scientific">Nonomuraea africana</name>
    <dbReference type="NCBI Taxonomy" id="46171"/>
    <lineage>
        <taxon>Bacteria</taxon>
        <taxon>Bacillati</taxon>
        <taxon>Actinomycetota</taxon>
        <taxon>Actinomycetes</taxon>
        <taxon>Streptosporangiales</taxon>
        <taxon>Streptosporangiaceae</taxon>
        <taxon>Nonomuraea</taxon>
    </lineage>
</organism>
<evidence type="ECO:0000313" key="2">
    <source>
        <dbReference type="EMBL" id="MBE1558522.1"/>
    </source>
</evidence>
<evidence type="ECO:0000256" key="1">
    <source>
        <dbReference type="SAM" id="MobiDB-lite"/>
    </source>
</evidence>
<feature type="compositionally biased region" description="Pro residues" evidence="1">
    <location>
        <begin position="362"/>
        <end position="373"/>
    </location>
</feature>
<dbReference type="Proteomes" id="UP000661607">
    <property type="component" value="Unassembled WGS sequence"/>
</dbReference>
<accession>A0ABR9KAD7</accession>
<name>A0ABR9KAD7_9ACTN</name>
<feature type="compositionally biased region" description="Basic and acidic residues" evidence="1">
    <location>
        <begin position="141"/>
        <end position="151"/>
    </location>
</feature>
<gene>
    <name evidence="2" type="ORF">H4W81_001301</name>
</gene>
<protein>
    <submittedName>
        <fullName evidence="2">Uncharacterized protein</fullName>
    </submittedName>
</protein>
<proteinExistence type="predicted"/>
<dbReference type="EMBL" id="JADBEF010000001">
    <property type="protein sequence ID" value="MBE1558522.1"/>
    <property type="molecule type" value="Genomic_DNA"/>
</dbReference>
<feature type="compositionally biased region" description="Basic and acidic residues" evidence="1">
    <location>
        <begin position="396"/>
        <end position="414"/>
    </location>
</feature>
<evidence type="ECO:0000313" key="3">
    <source>
        <dbReference type="Proteomes" id="UP000661607"/>
    </source>
</evidence>
<sequence>MSEVVPLPSFGEVFFDARGQERCLRVTWHEGTLVLSLWRGEMCTGSFRMPMDDVGRLLDTLDDGYAEATGEQPAVVIQPPVEVGEYPGTGQYHRPPPFEHDPQRPQHDDRPTATLSPNDVLVARGAPLQPDKLVATTYQEREAPGHQEQRESPAYPEQRETPIGPDGRPRHAEPQAARAADPLGGPGYQMPDYQPASAPQSTDPFGFPGQGGAHQQTPSDPFAAQPQHQSSPRQAPLHQDPYTQPQQPVAAPYTDPFAPPQRAQSVPAAAGLGTPMHGIPGAGRRPAPEPYPQPEPYGRQEQYAQPEQYGRQEQYGQPDQYGRQEYGQPDQYGQQPSYPQSPLNPADPLGLGPDAYLSQPPHQQPPHQQPPYQEPQQQDPSMHRPYVNDPMFVTGERLRPEQQHHDDRTERREW</sequence>
<dbReference type="RefSeq" id="WP_192773928.1">
    <property type="nucleotide sequence ID" value="NZ_BAAASY010000003.1"/>
</dbReference>
<comment type="caution">
    <text evidence="2">The sequence shown here is derived from an EMBL/GenBank/DDBJ whole genome shotgun (WGS) entry which is preliminary data.</text>
</comment>
<feature type="region of interest" description="Disordered" evidence="1">
    <location>
        <begin position="141"/>
        <end position="414"/>
    </location>
</feature>
<feature type="compositionally biased region" description="Low complexity" evidence="1">
    <location>
        <begin position="324"/>
        <end position="341"/>
    </location>
</feature>
<feature type="region of interest" description="Disordered" evidence="1">
    <location>
        <begin position="78"/>
        <end position="118"/>
    </location>
</feature>
<feature type="compositionally biased region" description="Basic and acidic residues" evidence="1">
    <location>
        <begin position="96"/>
        <end position="111"/>
    </location>
</feature>
<keyword evidence="3" id="KW-1185">Reference proteome</keyword>
<reference evidence="2 3" key="1">
    <citation type="submission" date="2020-10" db="EMBL/GenBank/DDBJ databases">
        <title>Sequencing the genomes of 1000 actinobacteria strains.</title>
        <authorList>
            <person name="Klenk H.-P."/>
        </authorList>
    </citation>
    <scope>NUCLEOTIDE SEQUENCE [LARGE SCALE GENOMIC DNA]</scope>
    <source>
        <strain evidence="2 3">DSM 43748</strain>
    </source>
</reference>